<dbReference type="SUPFAM" id="SSF103481">
    <property type="entry name" value="Multidrug resistance efflux transporter EmrE"/>
    <property type="match status" value="1"/>
</dbReference>
<dbReference type="PANTHER" id="PTHR30561:SF9">
    <property type="entry name" value="4-AMINO-4-DEOXY-L-ARABINOSE-PHOSPHOUNDECAPRENOL FLIPPASE SUBUNIT ARNF-RELATED"/>
    <property type="match status" value="1"/>
</dbReference>
<feature type="transmembrane region" description="Helical" evidence="6">
    <location>
        <begin position="75"/>
        <end position="96"/>
    </location>
</feature>
<comment type="caution">
    <text evidence="7">The sequence shown here is derived from an EMBL/GenBank/DDBJ whole genome shotgun (WGS) entry which is preliminary data.</text>
</comment>
<feature type="transmembrane region" description="Helical" evidence="6">
    <location>
        <begin position="102"/>
        <end position="121"/>
    </location>
</feature>
<dbReference type="InterPro" id="IPR037185">
    <property type="entry name" value="EmrE-like"/>
</dbReference>
<dbReference type="Proteomes" id="UP000701702">
    <property type="component" value="Unassembled WGS sequence"/>
</dbReference>
<keyword evidence="2" id="KW-1003">Cell membrane</keyword>
<evidence type="ECO:0000313" key="7">
    <source>
        <dbReference type="EMBL" id="CAG9180234.1"/>
    </source>
</evidence>
<accession>A0ABN7Z2N3</accession>
<evidence type="ECO:0000256" key="1">
    <source>
        <dbReference type="ARBA" id="ARBA00004651"/>
    </source>
</evidence>
<evidence type="ECO:0000256" key="3">
    <source>
        <dbReference type="ARBA" id="ARBA00022692"/>
    </source>
</evidence>
<evidence type="ECO:0000256" key="5">
    <source>
        <dbReference type="ARBA" id="ARBA00023136"/>
    </source>
</evidence>
<dbReference type="Gene3D" id="1.10.3730.20">
    <property type="match status" value="1"/>
</dbReference>
<protein>
    <submittedName>
        <fullName evidence="7">4-amino-4-deoxy-L-arabinose-phosphoundecaprenol flippase subunit ArnE</fullName>
    </submittedName>
</protein>
<keyword evidence="8" id="KW-1185">Reference proteome</keyword>
<keyword evidence="3 6" id="KW-0812">Transmembrane</keyword>
<comment type="subcellular location">
    <subcellularLocation>
        <location evidence="1">Cell membrane</location>
        <topology evidence="1">Multi-pass membrane protein</topology>
    </subcellularLocation>
</comment>
<gene>
    <name evidence="7" type="primary">arnE_2</name>
    <name evidence="7" type="ORF">LMG23994_04377</name>
</gene>
<evidence type="ECO:0000256" key="6">
    <source>
        <dbReference type="SAM" id="Phobius"/>
    </source>
</evidence>
<evidence type="ECO:0000256" key="4">
    <source>
        <dbReference type="ARBA" id="ARBA00022989"/>
    </source>
</evidence>
<feature type="transmembrane region" description="Helical" evidence="6">
    <location>
        <begin position="46"/>
        <end position="68"/>
    </location>
</feature>
<organism evidence="7 8">
    <name type="scientific">Cupriavidus pinatubonensis</name>
    <dbReference type="NCBI Taxonomy" id="248026"/>
    <lineage>
        <taxon>Bacteria</taxon>
        <taxon>Pseudomonadati</taxon>
        <taxon>Pseudomonadota</taxon>
        <taxon>Betaproteobacteria</taxon>
        <taxon>Burkholderiales</taxon>
        <taxon>Burkholderiaceae</taxon>
        <taxon>Cupriavidus</taxon>
    </lineage>
</organism>
<dbReference type="PANTHER" id="PTHR30561">
    <property type="entry name" value="SMR FAMILY PROTON-DEPENDENT DRUG EFFLUX TRANSPORTER SUGE"/>
    <property type="match status" value="1"/>
</dbReference>
<evidence type="ECO:0000313" key="8">
    <source>
        <dbReference type="Proteomes" id="UP000701702"/>
    </source>
</evidence>
<keyword evidence="5 6" id="KW-0472">Membrane</keyword>
<dbReference type="RefSeq" id="WP_224005766.1">
    <property type="nucleotide sequence ID" value="NZ_CAJZAF010000026.1"/>
</dbReference>
<proteinExistence type="predicted"/>
<keyword evidence="4 6" id="KW-1133">Transmembrane helix</keyword>
<evidence type="ECO:0000256" key="2">
    <source>
        <dbReference type="ARBA" id="ARBA00022475"/>
    </source>
</evidence>
<reference evidence="7 8" key="1">
    <citation type="submission" date="2021-08" db="EMBL/GenBank/DDBJ databases">
        <authorList>
            <person name="Peeters C."/>
        </authorList>
    </citation>
    <scope>NUCLEOTIDE SEQUENCE [LARGE SCALE GENOMIC DNA]</scope>
    <source>
        <strain evidence="7 8">LMG 23994</strain>
    </source>
</reference>
<sequence length="124" mass="13348">MLEMFFILLVTLCTLSSQLILKRGVATLDMSLLGSHKLAFLLQAIASPYVLVAIGIQGCGFLLWILVVSRVKLGVAFAISGSFFYLLIAFSSWLLYGERISPLQWAGLILISVGVALLNLGSAA</sequence>
<dbReference type="InterPro" id="IPR000390">
    <property type="entry name" value="Small_drug/metabolite_transptr"/>
</dbReference>
<dbReference type="EMBL" id="CAJZAF010000026">
    <property type="protein sequence ID" value="CAG9180234.1"/>
    <property type="molecule type" value="Genomic_DNA"/>
</dbReference>
<name>A0ABN7Z2N3_9BURK</name>